<dbReference type="AlphaFoldDB" id="A0AAQ3XA37"/>
<dbReference type="CDD" id="cd01650">
    <property type="entry name" value="RT_nLTR_like"/>
    <property type="match status" value="1"/>
</dbReference>
<evidence type="ECO:0000313" key="3">
    <source>
        <dbReference type="Proteomes" id="UP001341281"/>
    </source>
</evidence>
<dbReference type="GO" id="GO:0003824">
    <property type="term" value="F:catalytic activity"/>
    <property type="evidence" value="ECO:0007669"/>
    <property type="project" value="InterPro"/>
</dbReference>
<name>A0AAQ3XA37_PASNO</name>
<feature type="non-terminal residue" evidence="2">
    <location>
        <position position="1193"/>
    </location>
</feature>
<dbReference type="Gene3D" id="3.60.10.10">
    <property type="entry name" value="Endonuclease/exonuclease/phosphatase"/>
    <property type="match status" value="1"/>
</dbReference>
<accession>A0AAQ3XA37</accession>
<dbReference type="InterPro" id="IPR005135">
    <property type="entry name" value="Endo/exonuclease/phosphatase"/>
</dbReference>
<dbReference type="Pfam" id="PF03372">
    <property type="entry name" value="Exo_endo_phos"/>
    <property type="match status" value="1"/>
</dbReference>
<reference evidence="2 3" key="1">
    <citation type="submission" date="2024-02" db="EMBL/GenBank/DDBJ databases">
        <title>High-quality chromosome-scale genome assembly of Pensacola bahiagrass (Paspalum notatum Flugge var. saurae).</title>
        <authorList>
            <person name="Vega J.M."/>
            <person name="Podio M."/>
            <person name="Orjuela J."/>
            <person name="Siena L.A."/>
            <person name="Pessino S.C."/>
            <person name="Combes M.C."/>
            <person name="Mariac C."/>
            <person name="Albertini E."/>
            <person name="Pupilli F."/>
            <person name="Ortiz J.P.A."/>
            <person name="Leblanc O."/>
        </authorList>
    </citation>
    <scope>NUCLEOTIDE SEQUENCE [LARGE SCALE GENOMIC DNA]</scope>
    <source>
        <strain evidence="2">R1</strain>
        <tissue evidence="2">Leaf</tissue>
    </source>
</reference>
<dbReference type="Pfam" id="PF00078">
    <property type="entry name" value="RVT_1"/>
    <property type="match status" value="1"/>
</dbReference>
<dbReference type="PANTHER" id="PTHR33116:SF87">
    <property type="entry name" value="OS01G0158850 PROTEIN"/>
    <property type="match status" value="1"/>
</dbReference>
<dbReference type="InterPro" id="IPR026960">
    <property type="entry name" value="RVT-Znf"/>
</dbReference>
<dbReference type="Pfam" id="PF13966">
    <property type="entry name" value="zf-RVT"/>
    <property type="match status" value="1"/>
</dbReference>
<dbReference type="InterPro" id="IPR000477">
    <property type="entry name" value="RT_dom"/>
</dbReference>
<protein>
    <recommendedName>
        <fullName evidence="1">Reverse transcriptase domain-containing protein</fullName>
    </recommendedName>
</protein>
<dbReference type="InterPro" id="IPR043502">
    <property type="entry name" value="DNA/RNA_pol_sf"/>
</dbReference>
<gene>
    <name evidence="2" type="ORF">U9M48_037521</name>
</gene>
<evidence type="ECO:0000313" key="2">
    <source>
        <dbReference type="EMBL" id="WVZ91333.1"/>
    </source>
</evidence>
<organism evidence="2 3">
    <name type="scientific">Paspalum notatum var. saurae</name>
    <dbReference type="NCBI Taxonomy" id="547442"/>
    <lineage>
        <taxon>Eukaryota</taxon>
        <taxon>Viridiplantae</taxon>
        <taxon>Streptophyta</taxon>
        <taxon>Embryophyta</taxon>
        <taxon>Tracheophyta</taxon>
        <taxon>Spermatophyta</taxon>
        <taxon>Magnoliopsida</taxon>
        <taxon>Liliopsida</taxon>
        <taxon>Poales</taxon>
        <taxon>Poaceae</taxon>
        <taxon>PACMAD clade</taxon>
        <taxon>Panicoideae</taxon>
        <taxon>Andropogonodae</taxon>
        <taxon>Paspaleae</taxon>
        <taxon>Paspalinae</taxon>
        <taxon>Paspalum</taxon>
    </lineage>
</organism>
<feature type="domain" description="Reverse transcriptase" evidence="1">
    <location>
        <begin position="426"/>
        <end position="704"/>
    </location>
</feature>
<dbReference type="PROSITE" id="PS50878">
    <property type="entry name" value="RT_POL"/>
    <property type="match status" value="1"/>
</dbReference>
<evidence type="ECO:0000259" key="1">
    <source>
        <dbReference type="PROSITE" id="PS50878"/>
    </source>
</evidence>
<proteinExistence type="predicted"/>
<dbReference type="InterPro" id="IPR036691">
    <property type="entry name" value="Endo/exonu/phosph_ase_sf"/>
</dbReference>
<keyword evidence="3" id="KW-1185">Reference proteome</keyword>
<dbReference type="PANTHER" id="PTHR33116">
    <property type="entry name" value="REVERSE TRANSCRIPTASE ZINC-BINDING DOMAIN-CONTAINING PROTEIN-RELATED-RELATED"/>
    <property type="match status" value="1"/>
</dbReference>
<sequence>MAPHGRSGGILLGVDLNVFDIGAIDEGDFYVKFTLRCKTDGFKFVLYSVYGPAQLQNKQAFLAELVNTCSKETLPYLIGGDFNIMRRPEEKSSGDFDFKWPTLFNAVIESLDLKEIAMSGRQYTWAGPGDNPTFEKLDRVLVSTDWEDKFPRSMVEPRDRNISDHTPLVLNTGASTHQTEQRPFKFERGRLIRDGFYDMVVNIWQSESSGSSPLERWQNKIRRLRQHLRGWAKHTVGAYRKEKKSLLALLDNLDKKAENAPLSDQDINLKHYLKERLVLLLREEEIKWYERAKVKTLLEGDDNTRFFHLVANGKHRKHHIYKLENDQGVVVGDDHLKSHITQYYKDLFGTPDASEITLMEDQILDIPQVSPEENDVLISAFTESEVRTAVFQMEHNKAPGPDGFPIEFYQVFWNVIKDDLMALFSDFHREDLNLYSLNFGIITLIPKVQVATKIQQYRPICVLNVSFKIFTKVATNRLNNLAKTVVSPTQTAFMPGRNIMEGVVILHETIHELHTKKRNGVIFKIDFEKAYDKVKWSFLQQTLRMKGFSPKWCRWIEGMVTGGSVGIKVNDDSGPYFQTKRGLRQGDPMSPILFNIVADMLALLINRAKADGQIRGVIPHLLDDGLSILQYADDTIIFLDHDLEQAKNLKLLLCAFEQLSGLKINFHKSEIFCYGVAKEMEESYTDLFGCNAGEYPFRYLGIPMHHRQLLNSDWRKVEERFEKKLSCWKAKHLSYGGHLVLLNSVLSSLPIFMMSFFEVPKGVLKNLNHYRSRFFWQGSSEKYKYRLAKWDILCRPKDQGGLGILDLQLQNKCLLAKWLVNLLNTDGLWQTLLTNKYLRTKSLTQVKGNPFDSHFWKGLMHIKDEVLAKGSFDIKDGNKTRFWDDTWVGDVPFKVKYPSLYNIVRDPHATVAKVMATSPLNVSFRRALVDNKLVEWHDLVAQIAQVEMVEGSDTFRWNLTKSGLYSVRSLYLHLIDTQPPFRHKMIWKLKIPLKIKIFLWFLQRGVVLTKDNLTRKNWKGSQKCCGCNSDETIQHLFLDCPYASLVWRIIFFATGLTQPRSISHMFGTWLSNQYKKIRNLIWVGVAAVCWAIWRCWNDIIFKKIKVNLILHVIFRGTYWLRFWAQLQRDEQAKSVLSLMSKNIEMIALQLSNGGWKHIYPRLLRINGYDCIAKAKLEKKALSFESNGKEASRE</sequence>
<dbReference type="Proteomes" id="UP001341281">
    <property type="component" value="Chromosome 08"/>
</dbReference>
<dbReference type="SUPFAM" id="SSF56219">
    <property type="entry name" value="DNase I-like"/>
    <property type="match status" value="1"/>
</dbReference>
<dbReference type="SUPFAM" id="SSF56672">
    <property type="entry name" value="DNA/RNA polymerases"/>
    <property type="match status" value="1"/>
</dbReference>
<dbReference type="EMBL" id="CP144752">
    <property type="protein sequence ID" value="WVZ91333.1"/>
    <property type="molecule type" value="Genomic_DNA"/>
</dbReference>